<keyword evidence="1" id="KW-0812">Transmembrane</keyword>
<dbReference type="Pfam" id="PF07811">
    <property type="entry name" value="TadE"/>
    <property type="match status" value="1"/>
</dbReference>
<proteinExistence type="predicted"/>
<protein>
    <submittedName>
        <fullName evidence="3">Flp pilus assembly protein TadG</fullName>
    </submittedName>
</protein>
<feature type="domain" description="TadE-like" evidence="2">
    <location>
        <begin position="27"/>
        <end position="67"/>
    </location>
</feature>
<accession>A0ABR6HP62</accession>
<keyword evidence="1" id="KW-0472">Membrane</keyword>
<evidence type="ECO:0000313" key="4">
    <source>
        <dbReference type="Proteomes" id="UP000576152"/>
    </source>
</evidence>
<dbReference type="RefSeq" id="WP_183472281.1">
    <property type="nucleotide sequence ID" value="NZ_JACIBX010000006.1"/>
</dbReference>
<keyword evidence="4" id="KW-1185">Reference proteome</keyword>
<keyword evidence="1" id="KW-1133">Transmembrane helix</keyword>
<evidence type="ECO:0000259" key="2">
    <source>
        <dbReference type="Pfam" id="PF07811"/>
    </source>
</evidence>
<gene>
    <name evidence="3" type="ORF">FHS00_001926</name>
</gene>
<dbReference type="InterPro" id="IPR012495">
    <property type="entry name" value="TadE-like_dom"/>
</dbReference>
<organism evidence="3 4">
    <name type="scientific">Limimaricola variabilis</name>
    <dbReference type="NCBI Taxonomy" id="1492771"/>
    <lineage>
        <taxon>Bacteria</taxon>
        <taxon>Pseudomonadati</taxon>
        <taxon>Pseudomonadota</taxon>
        <taxon>Alphaproteobacteria</taxon>
        <taxon>Rhodobacterales</taxon>
        <taxon>Paracoccaceae</taxon>
        <taxon>Limimaricola</taxon>
    </lineage>
</organism>
<reference evidence="3 4" key="1">
    <citation type="submission" date="2020-08" db="EMBL/GenBank/DDBJ databases">
        <title>Genomic Encyclopedia of Type Strains, Phase III (KMG-III): the genomes of soil and plant-associated and newly described type strains.</title>
        <authorList>
            <person name="Whitman W."/>
        </authorList>
    </citation>
    <scope>NUCLEOTIDE SEQUENCE [LARGE SCALE GENOMIC DNA]</scope>
    <source>
        <strain evidence="3 4">CECT 8572</strain>
    </source>
</reference>
<evidence type="ECO:0000313" key="3">
    <source>
        <dbReference type="EMBL" id="MBB3712344.1"/>
    </source>
</evidence>
<dbReference type="EMBL" id="JACIBX010000006">
    <property type="protein sequence ID" value="MBB3712344.1"/>
    <property type="molecule type" value="Genomic_DNA"/>
</dbReference>
<feature type="transmembrane region" description="Helical" evidence="1">
    <location>
        <begin position="33"/>
        <end position="55"/>
    </location>
</feature>
<sequence>MRQTTGPEHRSARLRRALRWLGHDSTGSMSIEAVLWIPLFTFLLMLVVDVSNIYLKQSEALRIVQEGNRALSVNRLSSPLEAQLAIAERLDGAVAGAKVTTAISGDVIVTTVKLPLSAMTLSGSLPLIGNTELTLSSRHRVEY</sequence>
<dbReference type="Proteomes" id="UP000576152">
    <property type="component" value="Unassembled WGS sequence"/>
</dbReference>
<comment type="caution">
    <text evidence="3">The sequence shown here is derived from an EMBL/GenBank/DDBJ whole genome shotgun (WGS) entry which is preliminary data.</text>
</comment>
<evidence type="ECO:0000256" key="1">
    <source>
        <dbReference type="SAM" id="Phobius"/>
    </source>
</evidence>
<name>A0ABR6HP62_9RHOB</name>